<keyword evidence="7" id="KW-0007">Acetylation</keyword>
<dbReference type="Gene3D" id="3.40.50.150">
    <property type="entry name" value="Vaccinia Virus protein VP39"/>
    <property type="match status" value="1"/>
</dbReference>
<comment type="catalytic activity">
    <reaction evidence="13">
        <text>adenosine(58) in tRNA + S-adenosyl-L-methionine = N(1)-methyladenosine(58) in tRNA + S-adenosyl-L-homocysteine + H(+)</text>
        <dbReference type="Rhea" id="RHEA:43152"/>
        <dbReference type="Rhea" id="RHEA-COMP:10365"/>
        <dbReference type="Rhea" id="RHEA-COMP:10366"/>
        <dbReference type="ChEBI" id="CHEBI:15378"/>
        <dbReference type="ChEBI" id="CHEBI:57856"/>
        <dbReference type="ChEBI" id="CHEBI:59789"/>
        <dbReference type="ChEBI" id="CHEBI:74411"/>
        <dbReference type="ChEBI" id="CHEBI:74491"/>
        <dbReference type="EC" id="2.1.1.220"/>
    </reaction>
</comment>
<evidence type="ECO:0000256" key="5">
    <source>
        <dbReference type="ARBA" id="ARBA00022691"/>
    </source>
</evidence>
<comment type="subcellular location">
    <subcellularLocation>
        <location evidence="1 13">Nucleus</location>
    </subcellularLocation>
</comment>
<comment type="function">
    <text evidence="10">Catalytic subunit of tRNA (adenine-N(1)-)-methyltransferase, which catalyzes the formation of N(1)-methyladenine at position 58 (m1A58) in initiator methionyl-tRNA. Catalytic subunit of mRNA N(1)-methyltransferase complex, which mediates methylation of adenosine residues at the N(1) position of a small subset of mRNAs: N(1) methylation takes place in tRNA T-loop-like structures of mRNAs and is only present at low stoichiometries.</text>
</comment>
<keyword evidence="3 13" id="KW-0489">Methyltransferase</keyword>
<evidence type="ECO:0000256" key="13">
    <source>
        <dbReference type="PIRNR" id="PIRNR017269"/>
    </source>
</evidence>
<evidence type="ECO:0000256" key="9">
    <source>
        <dbReference type="ARBA" id="ARBA00048481"/>
    </source>
</evidence>
<dbReference type="EC" id="2.1.1.220" evidence="2 13"/>
<dbReference type="FunFam" id="3.40.50.150:FF:000097">
    <property type="entry name" value="tRNA (adenine(58)-N(1))-methyltransferase catalytic subunit TRMT61A"/>
    <property type="match status" value="1"/>
</dbReference>
<feature type="binding site" evidence="14">
    <location>
        <begin position="122"/>
        <end position="125"/>
    </location>
    <ligand>
        <name>S-adenosyl-L-methionine</name>
        <dbReference type="ChEBI" id="CHEBI:59789"/>
    </ligand>
</feature>
<dbReference type="InterPro" id="IPR049470">
    <property type="entry name" value="TRM61_C"/>
</dbReference>
<organism evidence="16 17">
    <name type="scientific">Ceutorhynchus assimilis</name>
    <name type="common">cabbage seed weevil</name>
    <dbReference type="NCBI Taxonomy" id="467358"/>
    <lineage>
        <taxon>Eukaryota</taxon>
        <taxon>Metazoa</taxon>
        <taxon>Ecdysozoa</taxon>
        <taxon>Arthropoda</taxon>
        <taxon>Hexapoda</taxon>
        <taxon>Insecta</taxon>
        <taxon>Pterygota</taxon>
        <taxon>Neoptera</taxon>
        <taxon>Endopterygota</taxon>
        <taxon>Coleoptera</taxon>
        <taxon>Polyphaga</taxon>
        <taxon>Cucujiformia</taxon>
        <taxon>Curculionidae</taxon>
        <taxon>Ceutorhynchinae</taxon>
        <taxon>Ceutorhynchus</taxon>
    </lineage>
</organism>
<feature type="binding site" evidence="14">
    <location>
        <position position="171"/>
    </location>
    <ligand>
        <name>S-adenosyl-L-methionine</name>
        <dbReference type="ChEBI" id="CHEBI:59789"/>
    </ligand>
</feature>
<evidence type="ECO:0000256" key="4">
    <source>
        <dbReference type="ARBA" id="ARBA00022679"/>
    </source>
</evidence>
<evidence type="ECO:0000256" key="12">
    <source>
        <dbReference type="ARBA" id="ARBA00072477"/>
    </source>
</evidence>
<dbReference type="Gene3D" id="3.10.330.20">
    <property type="match status" value="1"/>
</dbReference>
<evidence type="ECO:0000256" key="1">
    <source>
        <dbReference type="ARBA" id="ARBA00004123"/>
    </source>
</evidence>
<keyword evidence="4 13" id="KW-0808">Transferase</keyword>
<evidence type="ECO:0000256" key="6">
    <source>
        <dbReference type="ARBA" id="ARBA00022694"/>
    </source>
</evidence>
<dbReference type="OrthoDB" id="1925287at2759"/>
<keyword evidence="8 13" id="KW-0539">Nucleus</keyword>
<keyword evidence="5 13" id="KW-0949">S-adenosyl-L-methionine</keyword>
<dbReference type="PANTHER" id="PTHR12133:SF2">
    <property type="entry name" value="TRNA (ADENINE(58)-N(1))-METHYLTRANSFERASE CATALYTIC SUBUNIT TRMT61A"/>
    <property type="match status" value="1"/>
</dbReference>
<evidence type="ECO:0000256" key="7">
    <source>
        <dbReference type="ARBA" id="ARBA00022990"/>
    </source>
</evidence>
<dbReference type="GO" id="GO:0031515">
    <property type="term" value="C:tRNA (m1A) methyltransferase complex"/>
    <property type="evidence" value="ECO:0007669"/>
    <property type="project" value="UniProtKB-UniRule"/>
</dbReference>
<feature type="binding site" evidence="14">
    <location>
        <position position="143"/>
    </location>
    <ligand>
        <name>S-adenosyl-L-methionine</name>
        <dbReference type="ChEBI" id="CHEBI:59789"/>
    </ligand>
</feature>
<reference evidence="16" key="1">
    <citation type="submission" date="2022-01" db="EMBL/GenBank/DDBJ databases">
        <authorList>
            <person name="King R."/>
        </authorList>
    </citation>
    <scope>NUCLEOTIDE SEQUENCE</scope>
</reference>
<evidence type="ECO:0000313" key="17">
    <source>
        <dbReference type="Proteomes" id="UP001152799"/>
    </source>
</evidence>
<dbReference type="FunFam" id="3.10.330.20:FF:000002">
    <property type="entry name" value="tRNA (adenine(58)-N(1))-methyltransferase catalytic subunit TRMT61A"/>
    <property type="match status" value="1"/>
</dbReference>
<evidence type="ECO:0000256" key="14">
    <source>
        <dbReference type="PIRSR" id="PIRSR017269-1"/>
    </source>
</evidence>
<feature type="domain" description="tRNA (adenine(58)-N(1))-methyltransferase catalytic subunit TRM61 C-terminal" evidence="15">
    <location>
        <begin position="72"/>
        <end position="305"/>
    </location>
</feature>
<dbReference type="AlphaFoldDB" id="A0A9N9MRG2"/>
<dbReference type="GO" id="GO:0160107">
    <property type="term" value="F:tRNA (adenine(58)-N1)-methyltransferase activity"/>
    <property type="evidence" value="ECO:0007669"/>
    <property type="project" value="UniProtKB-EC"/>
</dbReference>
<comment type="subunit">
    <text evidence="11">Heterotetramer; composed of two copies of TRMT6 and two copies of TRMT61A.</text>
</comment>
<dbReference type="GO" id="GO:0030488">
    <property type="term" value="P:tRNA methylation"/>
    <property type="evidence" value="ECO:0007669"/>
    <property type="project" value="InterPro"/>
</dbReference>
<keyword evidence="17" id="KW-1185">Reference proteome</keyword>
<evidence type="ECO:0000313" key="16">
    <source>
        <dbReference type="EMBL" id="CAG9769456.1"/>
    </source>
</evidence>
<accession>A0A9N9MRG2</accession>
<evidence type="ECO:0000256" key="2">
    <source>
        <dbReference type="ARBA" id="ARBA00012796"/>
    </source>
</evidence>
<proteinExistence type="inferred from homology"/>
<sequence length="324" mass="36110">MSFDGYKATVKEGDTVVLYLTISQVYSIKAQEKTINKKGIEVESVFQTPYGALKCAELVGKTYGSKVSLSKGWGYILQPTPELWTLTLSHRTQIIYTPDISMIIFQLELCPGSIVVESGTGSGSLSHAFIRAVKPHGHLYTFDFHEVRSEIARQEFDDHGLGQYVTVCHKDVCENGFGENLNGIVDAVFLDLPHPWLAVPHAVKALKESGGRICSFSPCIEQVQKTCLELTRLGFQEIQTMEVLQTQYNVQTKHIPVKDLDFLKMAKSENKSDGAEKKESEVAKFLTAIPPMQQPGHTGYLTFASLYPIWSRKLGISIDENETD</sequence>
<comment type="similarity">
    <text evidence="13">Belongs to the class I-like SAM-binding methyltransferase superfamily. TRM61 family.</text>
</comment>
<dbReference type="SUPFAM" id="SSF53335">
    <property type="entry name" value="S-adenosyl-L-methionine-dependent methyltransferases"/>
    <property type="match status" value="1"/>
</dbReference>
<evidence type="ECO:0000256" key="11">
    <source>
        <dbReference type="ARBA" id="ARBA00063534"/>
    </source>
</evidence>
<dbReference type="GO" id="GO:0005634">
    <property type="term" value="C:nucleus"/>
    <property type="evidence" value="ECO:0007669"/>
    <property type="project" value="UniProtKB-SubCell"/>
</dbReference>
<dbReference type="PIRSF" id="PIRSF017269">
    <property type="entry name" value="GCD14"/>
    <property type="match status" value="1"/>
</dbReference>
<comment type="catalytic activity">
    <reaction evidence="9">
        <text>an adenosine in mRNA + S-adenosyl-L-methionine = an N(1)-methyladenosine in mRNA + S-adenosyl-L-homocysteine + H(+)</text>
        <dbReference type="Rhea" id="RHEA:55392"/>
        <dbReference type="Rhea" id="RHEA-COMP:12414"/>
        <dbReference type="Rhea" id="RHEA-COMP:12415"/>
        <dbReference type="ChEBI" id="CHEBI:15378"/>
        <dbReference type="ChEBI" id="CHEBI:57856"/>
        <dbReference type="ChEBI" id="CHEBI:59789"/>
        <dbReference type="ChEBI" id="CHEBI:74411"/>
        <dbReference type="ChEBI" id="CHEBI:74491"/>
    </reaction>
</comment>
<evidence type="ECO:0000259" key="15">
    <source>
        <dbReference type="Pfam" id="PF08704"/>
    </source>
</evidence>
<evidence type="ECO:0000256" key="10">
    <source>
        <dbReference type="ARBA" id="ARBA00056495"/>
    </source>
</evidence>
<dbReference type="InterPro" id="IPR014816">
    <property type="entry name" value="tRNA_MeTrfase_Gcd14"/>
</dbReference>
<gene>
    <name evidence="16" type="ORF">CEUTPL_LOCUS9966</name>
</gene>
<protein>
    <recommendedName>
        <fullName evidence="12 13">tRNA (adenine(58)-N(1))-methyltransferase catalytic subunit TRMT61A</fullName>
        <ecNumber evidence="2 13">2.1.1.220</ecNumber>
    </recommendedName>
</protein>
<dbReference type="PANTHER" id="PTHR12133">
    <property type="entry name" value="TRNA (ADENINE(58)-N(1))-METHYLTRANSFERASE"/>
    <property type="match status" value="1"/>
</dbReference>
<evidence type="ECO:0000256" key="8">
    <source>
        <dbReference type="ARBA" id="ARBA00023242"/>
    </source>
</evidence>
<feature type="binding site" evidence="14">
    <location>
        <position position="191"/>
    </location>
    <ligand>
        <name>S-adenosyl-L-methionine</name>
        <dbReference type="ChEBI" id="CHEBI:59789"/>
    </ligand>
</feature>
<dbReference type="PROSITE" id="PS51620">
    <property type="entry name" value="SAM_TRM61"/>
    <property type="match status" value="1"/>
</dbReference>
<keyword evidence="6 13" id="KW-0819">tRNA processing</keyword>
<evidence type="ECO:0000256" key="3">
    <source>
        <dbReference type="ARBA" id="ARBA00022603"/>
    </source>
</evidence>
<dbReference type="Proteomes" id="UP001152799">
    <property type="component" value="Chromosome 5"/>
</dbReference>
<dbReference type="Pfam" id="PF08704">
    <property type="entry name" value="GCD14"/>
    <property type="match status" value="1"/>
</dbReference>
<dbReference type="EMBL" id="OU892281">
    <property type="protein sequence ID" value="CAG9769456.1"/>
    <property type="molecule type" value="Genomic_DNA"/>
</dbReference>
<name>A0A9N9MRG2_9CUCU</name>
<dbReference type="InterPro" id="IPR029063">
    <property type="entry name" value="SAM-dependent_MTases_sf"/>
</dbReference>